<dbReference type="Pfam" id="PF02424">
    <property type="entry name" value="ApbE"/>
    <property type="match status" value="1"/>
</dbReference>
<evidence type="ECO:0000313" key="13">
    <source>
        <dbReference type="Proteomes" id="UP000051733"/>
    </source>
</evidence>
<dbReference type="Gene3D" id="3.10.520.10">
    <property type="entry name" value="ApbE-like domains"/>
    <property type="match status" value="1"/>
</dbReference>
<organism evidence="12 13">
    <name type="scientific">Paucilactobacillus vaccinostercus DSM 20634</name>
    <dbReference type="NCBI Taxonomy" id="1423813"/>
    <lineage>
        <taxon>Bacteria</taxon>
        <taxon>Bacillati</taxon>
        <taxon>Bacillota</taxon>
        <taxon>Bacilli</taxon>
        <taxon>Lactobacillales</taxon>
        <taxon>Lactobacillaceae</taxon>
        <taxon>Paucilactobacillus</taxon>
    </lineage>
</organism>
<evidence type="ECO:0000313" key="12">
    <source>
        <dbReference type="EMBL" id="KRM61071.1"/>
    </source>
</evidence>
<proteinExistence type="inferred from homology"/>
<dbReference type="InterPro" id="IPR003374">
    <property type="entry name" value="ApbE-like_sf"/>
</dbReference>
<evidence type="ECO:0000256" key="7">
    <source>
        <dbReference type="ARBA" id="ARBA00022842"/>
    </source>
</evidence>
<keyword evidence="5 10" id="KW-0479">Metal-binding</keyword>
<dbReference type="PIRSF" id="PIRSF006268">
    <property type="entry name" value="ApbE"/>
    <property type="match status" value="1"/>
</dbReference>
<dbReference type="SUPFAM" id="SSF143631">
    <property type="entry name" value="ApbE-like"/>
    <property type="match status" value="1"/>
</dbReference>
<dbReference type="InterPro" id="IPR024932">
    <property type="entry name" value="ApbE"/>
</dbReference>
<evidence type="ECO:0000256" key="1">
    <source>
        <dbReference type="ARBA" id="ARBA00011955"/>
    </source>
</evidence>
<feature type="binding site" evidence="11">
    <location>
        <position position="157"/>
    </location>
    <ligand>
        <name>Mg(2+)</name>
        <dbReference type="ChEBI" id="CHEBI:18420"/>
    </ligand>
</feature>
<comment type="caution">
    <text evidence="12">The sequence shown here is derived from an EMBL/GenBank/DDBJ whole genome shotgun (WGS) entry which is preliminary data.</text>
</comment>
<dbReference type="AlphaFoldDB" id="A0A0R2A388"/>
<protein>
    <recommendedName>
        <fullName evidence="2 10">FAD:protein FMN transferase</fullName>
        <ecNumber evidence="1 10">2.7.1.180</ecNumber>
    </recommendedName>
    <alternativeName>
        <fullName evidence="8 10">Flavin transferase</fullName>
    </alternativeName>
</protein>
<gene>
    <name evidence="12" type="ORF">FC26_GL002289</name>
</gene>
<comment type="similarity">
    <text evidence="10">Belongs to the ApbE family.</text>
</comment>
<dbReference type="EMBL" id="AYYY01000043">
    <property type="protein sequence ID" value="KRM61071.1"/>
    <property type="molecule type" value="Genomic_DNA"/>
</dbReference>
<evidence type="ECO:0000256" key="11">
    <source>
        <dbReference type="PIRSR" id="PIRSR006268-2"/>
    </source>
</evidence>
<evidence type="ECO:0000256" key="3">
    <source>
        <dbReference type="ARBA" id="ARBA00022630"/>
    </source>
</evidence>
<dbReference type="GO" id="GO:0046872">
    <property type="term" value="F:metal ion binding"/>
    <property type="evidence" value="ECO:0007669"/>
    <property type="project" value="UniProtKB-UniRule"/>
</dbReference>
<comment type="cofactor">
    <cofactor evidence="11">
        <name>Mg(2+)</name>
        <dbReference type="ChEBI" id="CHEBI:18420"/>
    </cofactor>
    <cofactor evidence="11">
        <name>Mn(2+)</name>
        <dbReference type="ChEBI" id="CHEBI:29035"/>
    </cofactor>
    <text evidence="11">Magnesium. Can also use manganese.</text>
</comment>
<feature type="binding site" evidence="11">
    <location>
        <position position="277"/>
    </location>
    <ligand>
        <name>Mg(2+)</name>
        <dbReference type="ChEBI" id="CHEBI:18420"/>
    </ligand>
</feature>
<dbReference type="GO" id="GO:0016740">
    <property type="term" value="F:transferase activity"/>
    <property type="evidence" value="ECO:0007669"/>
    <property type="project" value="UniProtKB-UniRule"/>
</dbReference>
<comment type="catalytic activity">
    <reaction evidence="9 10">
        <text>L-threonyl-[protein] + FAD = FMN-L-threonyl-[protein] + AMP + H(+)</text>
        <dbReference type="Rhea" id="RHEA:36847"/>
        <dbReference type="Rhea" id="RHEA-COMP:11060"/>
        <dbReference type="Rhea" id="RHEA-COMP:11061"/>
        <dbReference type="ChEBI" id="CHEBI:15378"/>
        <dbReference type="ChEBI" id="CHEBI:30013"/>
        <dbReference type="ChEBI" id="CHEBI:57692"/>
        <dbReference type="ChEBI" id="CHEBI:74257"/>
        <dbReference type="ChEBI" id="CHEBI:456215"/>
        <dbReference type="EC" id="2.7.1.180"/>
    </reaction>
</comment>
<evidence type="ECO:0000256" key="4">
    <source>
        <dbReference type="ARBA" id="ARBA00022679"/>
    </source>
</evidence>
<dbReference type="STRING" id="1423813.FC26_GL002289"/>
<evidence type="ECO:0000256" key="5">
    <source>
        <dbReference type="ARBA" id="ARBA00022723"/>
    </source>
</evidence>
<dbReference type="PANTHER" id="PTHR30040">
    <property type="entry name" value="THIAMINE BIOSYNTHESIS LIPOPROTEIN APBE"/>
    <property type="match status" value="1"/>
</dbReference>
<keyword evidence="13" id="KW-1185">Reference proteome</keyword>
<evidence type="ECO:0000256" key="8">
    <source>
        <dbReference type="ARBA" id="ARBA00031306"/>
    </source>
</evidence>
<name>A0A0R2A388_9LACO</name>
<sequence>MSFDAKEGIIMDEANRTCYLMGTVIKLWVQHPHAEQLLSAAEQKLIDYEKRFSANDQQSQLMRISTFAGQRPVKVDYDLFELIDLGKQNSQAPGSFLNIAIGPLIHSWQIGFSDAKEPTPAEVQAALKLINTDHIVLNRTDQTVFLTEPGMSLDLGSLAKGYFADQIIADFKMKGALAGMIDLGGNILTFGDAPEHADHQWRIGIQNPFQPRGNYVLSLKIQNLSIVTSGIYERQNTFHGKTFHHIFDQRTGYPVATDVVSLSVISEKSVDGEIWTTRLFGQSPQQMIISLKQPGIIGGVVITKQGDLLYSGALKSLIERR</sequence>
<keyword evidence="7 10" id="KW-0460">Magnesium</keyword>
<dbReference type="EC" id="2.7.1.180" evidence="1 10"/>
<evidence type="ECO:0000256" key="2">
    <source>
        <dbReference type="ARBA" id="ARBA00016337"/>
    </source>
</evidence>
<evidence type="ECO:0000256" key="9">
    <source>
        <dbReference type="ARBA" id="ARBA00048540"/>
    </source>
</evidence>
<reference evidence="12 13" key="1">
    <citation type="journal article" date="2015" name="Genome Announc.">
        <title>Expanding the biotechnology potential of lactobacilli through comparative genomics of 213 strains and associated genera.</title>
        <authorList>
            <person name="Sun Z."/>
            <person name="Harris H.M."/>
            <person name="McCann A."/>
            <person name="Guo C."/>
            <person name="Argimon S."/>
            <person name="Zhang W."/>
            <person name="Yang X."/>
            <person name="Jeffery I.B."/>
            <person name="Cooney J.C."/>
            <person name="Kagawa T.F."/>
            <person name="Liu W."/>
            <person name="Song Y."/>
            <person name="Salvetti E."/>
            <person name="Wrobel A."/>
            <person name="Rasinkangas P."/>
            <person name="Parkhill J."/>
            <person name="Rea M.C."/>
            <person name="O'Sullivan O."/>
            <person name="Ritari J."/>
            <person name="Douillard F.P."/>
            <person name="Paul Ross R."/>
            <person name="Yang R."/>
            <person name="Briner A.E."/>
            <person name="Felis G.E."/>
            <person name="de Vos W.M."/>
            <person name="Barrangou R."/>
            <person name="Klaenhammer T.R."/>
            <person name="Caufield P.W."/>
            <person name="Cui Y."/>
            <person name="Zhang H."/>
            <person name="O'Toole P.W."/>
        </authorList>
    </citation>
    <scope>NUCLEOTIDE SEQUENCE [LARGE SCALE GENOMIC DNA]</scope>
    <source>
        <strain evidence="12 13">DSM 20634</strain>
    </source>
</reference>
<accession>A0A0R2A388</accession>
<keyword evidence="4 10" id="KW-0808">Transferase</keyword>
<dbReference type="Proteomes" id="UP000051733">
    <property type="component" value="Unassembled WGS sequence"/>
</dbReference>
<evidence type="ECO:0000256" key="6">
    <source>
        <dbReference type="ARBA" id="ARBA00022827"/>
    </source>
</evidence>
<keyword evidence="6 10" id="KW-0274">FAD</keyword>
<dbReference type="PANTHER" id="PTHR30040:SF2">
    <property type="entry name" value="FAD:PROTEIN FMN TRANSFERASE"/>
    <property type="match status" value="1"/>
</dbReference>
<dbReference type="PATRIC" id="fig|1423813.3.peg.2333"/>
<keyword evidence="3 10" id="KW-0285">Flavoprotein</keyword>
<evidence type="ECO:0000256" key="10">
    <source>
        <dbReference type="PIRNR" id="PIRNR006268"/>
    </source>
</evidence>